<keyword evidence="2" id="KW-0732">Signal</keyword>
<feature type="region of interest" description="Disordered" evidence="1">
    <location>
        <begin position="101"/>
        <end position="145"/>
    </location>
</feature>
<dbReference type="AlphaFoldDB" id="A0A923M9P1"/>
<comment type="caution">
    <text evidence="3">The sequence shown here is derived from an EMBL/GenBank/DDBJ whole genome shotgun (WGS) entry which is preliminary data.</text>
</comment>
<proteinExistence type="predicted"/>
<gene>
    <name evidence="3" type="ORF">H8R02_19125</name>
</gene>
<feature type="signal peptide" evidence="2">
    <location>
        <begin position="1"/>
        <end position="24"/>
    </location>
</feature>
<feature type="compositionally biased region" description="Basic and acidic residues" evidence="1">
    <location>
        <begin position="110"/>
        <end position="138"/>
    </location>
</feature>
<sequence>MKRMTLLAAALAACSWMGATVATAAPAIVITEAPPAPRVEVVPAPRAGRVWVEGHYAWRGDQYRWIPGHWQGERRGMVWEQARWEQRPDGSWTFIEGHWRRGGGRQYGWDNRDDGGRQYGWGRRDNDGDGVMNREDRFPNNPNRS</sequence>
<dbReference type="InterPro" id="IPR024447">
    <property type="entry name" value="YXWGXW_rpt"/>
</dbReference>
<reference evidence="3" key="1">
    <citation type="submission" date="2020-08" db="EMBL/GenBank/DDBJ databases">
        <title>Ramlibacter sp. GTP1 16S ribosomal RNA gene genome sequencing and assembly.</title>
        <authorList>
            <person name="Kang M."/>
        </authorList>
    </citation>
    <scope>NUCLEOTIDE SEQUENCE</scope>
    <source>
        <strain evidence="3">GTP1</strain>
    </source>
</reference>
<dbReference type="EMBL" id="JACORU010000007">
    <property type="protein sequence ID" value="MBC5766590.1"/>
    <property type="molecule type" value="Genomic_DNA"/>
</dbReference>
<organism evidence="3 4">
    <name type="scientific">Ramlibacter albus</name>
    <dbReference type="NCBI Taxonomy" id="2079448"/>
    <lineage>
        <taxon>Bacteria</taxon>
        <taxon>Pseudomonadati</taxon>
        <taxon>Pseudomonadota</taxon>
        <taxon>Betaproteobacteria</taxon>
        <taxon>Burkholderiales</taxon>
        <taxon>Comamonadaceae</taxon>
        <taxon>Ramlibacter</taxon>
    </lineage>
</organism>
<dbReference type="RefSeq" id="WP_187083079.1">
    <property type="nucleotide sequence ID" value="NZ_JACORU010000007.1"/>
</dbReference>
<name>A0A923M9P1_9BURK</name>
<evidence type="ECO:0000313" key="3">
    <source>
        <dbReference type="EMBL" id="MBC5766590.1"/>
    </source>
</evidence>
<evidence type="ECO:0000313" key="4">
    <source>
        <dbReference type="Proteomes" id="UP000596827"/>
    </source>
</evidence>
<evidence type="ECO:0000256" key="2">
    <source>
        <dbReference type="SAM" id="SignalP"/>
    </source>
</evidence>
<keyword evidence="4" id="KW-1185">Reference proteome</keyword>
<dbReference type="Pfam" id="PF12779">
    <property type="entry name" value="WXXGXW"/>
    <property type="match status" value="2"/>
</dbReference>
<evidence type="ECO:0000256" key="1">
    <source>
        <dbReference type="SAM" id="MobiDB-lite"/>
    </source>
</evidence>
<feature type="chain" id="PRO_5037207078" evidence="2">
    <location>
        <begin position="25"/>
        <end position="145"/>
    </location>
</feature>
<accession>A0A923M9P1</accession>
<dbReference type="Proteomes" id="UP000596827">
    <property type="component" value="Unassembled WGS sequence"/>
</dbReference>
<protein>
    <submittedName>
        <fullName evidence="3">YXWGXW repeat-containing protein</fullName>
    </submittedName>
</protein>